<organism evidence="1 2">
    <name type="scientific">Vermiconidia calcicola</name>
    <dbReference type="NCBI Taxonomy" id="1690605"/>
    <lineage>
        <taxon>Eukaryota</taxon>
        <taxon>Fungi</taxon>
        <taxon>Dikarya</taxon>
        <taxon>Ascomycota</taxon>
        <taxon>Pezizomycotina</taxon>
        <taxon>Dothideomycetes</taxon>
        <taxon>Dothideomycetidae</taxon>
        <taxon>Mycosphaerellales</taxon>
        <taxon>Extremaceae</taxon>
        <taxon>Vermiconidia</taxon>
    </lineage>
</organism>
<name>A0ACC3NFV6_9PEZI</name>
<accession>A0ACC3NFV6</accession>
<dbReference type="Proteomes" id="UP001281147">
    <property type="component" value="Unassembled WGS sequence"/>
</dbReference>
<protein>
    <submittedName>
        <fullName evidence="1">Uncharacterized protein</fullName>
    </submittedName>
</protein>
<evidence type="ECO:0000313" key="1">
    <source>
        <dbReference type="EMBL" id="KAK3715840.1"/>
    </source>
</evidence>
<sequence length="559" mass="61367">MSETRNDAQGAPKSVEKPSDGGDLQHHQPASTSIENSNTLDEKSTKQSKWRRAGDIIFWTPPNCRWDPDQPPKFSMGLNILFAFAGAFTVATLYYNHPILNILAHDFGVPYEKVAQIPTVAQAGYAVGLFFLCPLGDLLKRRPFVLSLVLFTATMSIGLCVTDSLAVFSAIQFITGITTVTPQLMLPLVGDLAPPHKRASALAVVVSGFVMGILIARLLSGIMANYVSWRYVYWMSVGLQYLIFGSLWIFMPDYPATNKRLNYFKMLWSMVLMLRKHPILVQACLISYFTSATFTSFWTVLTFLLAGEPYNYNSVTIGLFALIGIGTMFSTPFYARVVIDRFVPWFSVILGMLYCMTGICIGAYAGLHTVAAPIIQAAFSDFGMQTAQIANRSSIYTVEPQGRNRINTCFMVFTFFGQLTGTAVGAQLYGKGGWIVSQSFSVGCIAMALLVTFARGPWEEGWVGWHGGLSIKKKNQTADGKASQETRNPLRRLATNEPRPTDADVEKDAVGDDQAVPDGIERDLGLHGDTGSDKVVDEEKASSRSDEEIEASTQRGAAS</sequence>
<proteinExistence type="predicted"/>
<keyword evidence="2" id="KW-1185">Reference proteome</keyword>
<comment type="caution">
    <text evidence="1">The sequence shown here is derived from an EMBL/GenBank/DDBJ whole genome shotgun (WGS) entry which is preliminary data.</text>
</comment>
<dbReference type="EMBL" id="JAUTXU010000046">
    <property type="protein sequence ID" value="KAK3715840.1"/>
    <property type="molecule type" value="Genomic_DNA"/>
</dbReference>
<gene>
    <name evidence="1" type="ORF">LTR37_006823</name>
</gene>
<reference evidence="1" key="1">
    <citation type="submission" date="2023-07" db="EMBL/GenBank/DDBJ databases">
        <title>Black Yeasts Isolated from many extreme environments.</title>
        <authorList>
            <person name="Coleine C."/>
            <person name="Stajich J.E."/>
            <person name="Selbmann L."/>
        </authorList>
    </citation>
    <scope>NUCLEOTIDE SEQUENCE</scope>
    <source>
        <strain evidence="1">CCFEE 5714</strain>
    </source>
</reference>
<evidence type="ECO:0000313" key="2">
    <source>
        <dbReference type="Proteomes" id="UP001281147"/>
    </source>
</evidence>